<comment type="caution">
    <text evidence="1">The sequence shown here is derived from an EMBL/GenBank/DDBJ whole genome shotgun (WGS) entry which is preliminary data.</text>
</comment>
<dbReference type="Proteomes" id="UP000814128">
    <property type="component" value="Unassembled WGS sequence"/>
</dbReference>
<dbReference type="EMBL" id="MU273501">
    <property type="protein sequence ID" value="KAI0034399.1"/>
    <property type="molecule type" value="Genomic_DNA"/>
</dbReference>
<protein>
    <submittedName>
        <fullName evidence="1">High mobility group box domain-containing protein</fullName>
    </submittedName>
</protein>
<evidence type="ECO:0000313" key="2">
    <source>
        <dbReference type="Proteomes" id="UP000814128"/>
    </source>
</evidence>
<accession>A0ACB8QRC3</accession>
<proteinExistence type="predicted"/>
<evidence type="ECO:0000313" key="1">
    <source>
        <dbReference type="EMBL" id="KAI0034399.1"/>
    </source>
</evidence>
<organism evidence="1 2">
    <name type="scientific">Vararia minispora EC-137</name>
    <dbReference type="NCBI Taxonomy" id="1314806"/>
    <lineage>
        <taxon>Eukaryota</taxon>
        <taxon>Fungi</taxon>
        <taxon>Dikarya</taxon>
        <taxon>Basidiomycota</taxon>
        <taxon>Agaricomycotina</taxon>
        <taxon>Agaricomycetes</taxon>
        <taxon>Russulales</taxon>
        <taxon>Lachnocladiaceae</taxon>
        <taxon>Vararia</taxon>
    </lineage>
</organism>
<reference evidence="1" key="2">
    <citation type="journal article" date="2022" name="New Phytol.">
        <title>Evolutionary transition to the ectomycorrhizal habit in the genomes of a hyperdiverse lineage of mushroom-forming fungi.</title>
        <authorList>
            <person name="Looney B."/>
            <person name="Miyauchi S."/>
            <person name="Morin E."/>
            <person name="Drula E."/>
            <person name="Courty P.E."/>
            <person name="Kohler A."/>
            <person name="Kuo A."/>
            <person name="LaButti K."/>
            <person name="Pangilinan J."/>
            <person name="Lipzen A."/>
            <person name="Riley R."/>
            <person name="Andreopoulos W."/>
            <person name="He G."/>
            <person name="Johnson J."/>
            <person name="Nolan M."/>
            <person name="Tritt A."/>
            <person name="Barry K.W."/>
            <person name="Grigoriev I.V."/>
            <person name="Nagy L.G."/>
            <person name="Hibbett D."/>
            <person name="Henrissat B."/>
            <person name="Matheny P.B."/>
            <person name="Labbe J."/>
            <person name="Martin F.M."/>
        </authorList>
    </citation>
    <scope>NUCLEOTIDE SEQUENCE</scope>
    <source>
        <strain evidence="1">EC-137</strain>
    </source>
</reference>
<feature type="non-terminal residue" evidence="1">
    <location>
        <position position="1"/>
    </location>
</feature>
<reference evidence="1" key="1">
    <citation type="submission" date="2021-02" db="EMBL/GenBank/DDBJ databases">
        <authorList>
            <consortium name="DOE Joint Genome Institute"/>
            <person name="Ahrendt S."/>
            <person name="Looney B.P."/>
            <person name="Miyauchi S."/>
            <person name="Morin E."/>
            <person name="Drula E."/>
            <person name="Courty P.E."/>
            <person name="Chicoki N."/>
            <person name="Fauchery L."/>
            <person name="Kohler A."/>
            <person name="Kuo A."/>
            <person name="Labutti K."/>
            <person name="Pangilinan J."/>
            <person name="Lipzen A."/>
            <person name="Riley R."/>
            <person name="Andreopoulos W."/>
            <person name="He G."/>
            <person name="Johnson J."/>
            <person name="Barry K.W."/>
            <person name="Grigoriev I.V."/>
            <person name="Nagy L."/>
            <person name="Hibbett D."/>
            <person name="Henrissat B."/>
            <person name="Matheny P.B."/>
            <person name="Labbe J."/>
            <person name="Martin F."/>
        </authorList>
    </citation>
    <scope>NUCLEOTIDE SEQUENCE</scope>
    <source>
        <strain evidence="1">EC-137</strain>
    </source>
</reference>
<sequence length="58" mass="6733">RKARKVKDPNAPRRPASSYILFQNDVRPSLRETFPGLTHTELMTRVSKLWAELPAEKK</sequence>
<gene>
    <name evidence="1" type="ORF">K488DRAFT_6802</name>
</gene>
<feature type="non-terminal residue" evidence="1">
    <location>
        <position position="58"/>
    </location>
</feature>
<name>A0ACB8QRC3_9AGAM</name>
<keyword evidence="2" id="KW-1185">Reference proteome</keyword>